<sequence>MRAGGGMHGESLGGMTWVGSSLVSSREGALIIVAGQVPSKSGNQAGITGGKIAGA</sequence>
<dbReference type="PATRIC" id="fig|595434.4.peg.1269"/>
<reference evidence="1" key="1">
    <citation type="submission" date="2015-05" db="EMBL/GenBank/DDBJ databases">
        <title>Permanent draft genome of Rhodopirellula islandicus K833.</title>
        <authorList>
            <person name="Kizina J."/>
            <person name="Richter M."/>
            <person name="Glockner F.O."/>
            <person name="Harder J."/>
        </authorList>
    </citation>
    <scope>NUCLEOTIDE SEQUENCE [LARGE SCALE GENOMIC DNA]</scope>
    <source>
        <strain evidence="1">K833</strain>
    </source>
</reference>
<evidence type="ECO:0000313" key="2">
    <source>
        <dbReference type="Proteomes" id="UP000036367"/>
    </source>
</evidence>
<gene>
    <name evidence="1" type="ORF">RISK_001320</name>
</gene>
<organism evidence="1 2">
    <name type="scientific">Rhodopirellula islandica</name>
    <dbReference type="NCBI Taxonomy" id="595434"/>
    <lineage>
        <taxon>Bacteria</taxon>
        <taxon>Pseudomonadati</taxon>
        <taxon>Planctomycetota</taxon>
        <taxon>Planctomycetia</taxon>
        <taxon>Pirellulales</taxon>
        <taxon>Pirellulaceae</taxon>
        <taxon>Rhodopirellula</taxon>
    </lineage>
</organism>
<proteinExistence type="predicted"/>
<evidence type="ECO:0000313" key="1">
    <source>
        <dbReference type="EMBL" id="KLU06565.1"/>
    </source>
</evidence>
<dbReference type="AlphaFoldDB" id="A0A0J1BJ50"/>
<dbReference type="EMBL" id="LECT01000014">
    <property type="protein sequence ID" value="KLU06565.1"/>
    <property type="molecule type" value="Genomic_DNA"/>
</dbReference>
<keyword evidence="2" id="KW-1185">Reference proteome</keyword>
<protein>
    <submittedName>
        <fullName evidence="1">Uncharacterized protein</fullName>
    </submittedName>
</protein>
<accession>A0A0J1BJ50</accession>
<name>A0A0J1BJ50_RHOIS</name>
<dbReference type="STRING" id="595434.RISK_001320"/>
<dbReference type="Proteomes" id="UP000036367">
    <property type="component" value="Unassembled WGS sequence"/>
</dbReference>
<comment type="caution">
    <text evidence="1">The sequence shown here is derived from an EMBL/GenBank/DDBJ whole genome shotgun (WGS) entry which is preliminary data.</text>
</comment>